<feature type="compositionally biased region" description="Polar residues" evidence="1">
    <location>
        <begin position="55"/>
        <end position="72"/>
    </location>
</feature>
<accession>A0A1B2U6Y5</accession>
<evidence type="ECO:0000256" key="1">
    <source>
        <dbReference type="SAM" id="MobiDB-lite"/>
    </source>
</evidence>
<dbReference type="PANTHER" id="PTHR46791">
    <property type="entry name" value="EXPRESSED PROTEIN"/>
    <property type="match status" value="1"/>
</dbReference>
<dbReference type="EMBL" id="KX129931">
    <property type="protein sequence ID" value="AOC97497.1"/>
    <property type="molecule type" value="Genomic_DNA"/>
</dbReference>
<feature type="region of interest" description="Disordered" evidence="1">
    <location>
        <begin position="329"/>
        <end position="372"/>
    </location>
</feature>
<organism evidence="3">
    <name type="scientific">Flammulina velutipes</name>
    <name type="common">Agaricus velutipes</name>
    <dbReference type="NCBI Taxonomy" id="38945"/>
    <lineage>
        <taxon>Eukaryota</taxon>
        <taxon>Fungi</taxon>
        <taxon>Dikarya</taxon>
        <taxon>Basidiomycota</taxon>
        <taxon>Agaricomycotina</taxon>
        <taxon>Agaricomycetes</taxon>
        <taxon>Agaricomycetidae</taxon>
        <taxon>Agaricales</taxon>
        <taxon>Marasmiineae</taxon>
        <taxon>Physalacriaceae</taxon>
        <taxon>Flammulina</taxon>
    </lineage>
</organism>
<feature type="compositionally biased region" description="Polar residues" evidence="1">
    <location>
        <begin position="105"/>
        <end position="118"/>
    </location>
</feature>
<sequence>MPPFNPDLLGACNKGVACPEQCGFAYVAGKEIKDYTPVDKCSVCSCLLGSHMQTPSPVSASGPSEKPFTTNRVDPKAFGGSTTETLKASRGNAEASKSFHASGAWTDSSKSPFRQASQHRTDNRRKAANGEQVNAKFDPSEEIVAEKLANKTGRPVRHAKKKASEPLKAPEVQVLEKITVILIPETAAGHAGTVRRPSGARYDVLRRPENEFVRDIQVPATAPSAEIVKALMEKFSDLLLAPAPAEDEPQEVDPVNIFHIMDIVSPARRGPASMLVVNQWVQDGKASFSNIKAHFTKSQPSGIKPSEIPICLYIILAKTYEDLSVHEPKAPASEDIPVPCKKRSAPAAADKPAKKSKTTNTAPSVSPVVPEDVSRTYSTPAAKVKKLEIPPNVLLAKRKAANTYSPADKVRIGEGYAGSAKWSTLTLTPPYDLSSAVISQCSGLLQSIKVTALAQNPDLAAELVCSDTTYLAAFAPFEVLGAWLMTEEDPSPQDNFDFVRSFKLGPFGILVAADALLAKGRLLEAVSILPGLSASCYAKLLEVSLRIAQFGSTVVQLVDFFTSHVERHYWFPLCGPRQLEAVMAHNRPLMSHHLVKARPNTPIHTGLQTLGEMLRNDATTSATVRIHLKAFAGSADDARSMAIDILEGGHFGLDLLLKTLRFYVVERPIHDHYQSVLEILGKFCEAVAWKLSNVLKRPGYYHQRAPAYVPAASTRRNPATGNFERSTSTCSTDTVLEDAPSRVDSEWYLDFIMPDDHSVRSFFPANPPPSPSAGNTSSSSSTFNSPPGAQMSNPLLLKAYALYNANLTWTALLHRLRSSFAHPVLARRQQFEATIQASLLVQDPAARETKQWRAAQLLYHADKNTTVGPLWKECHDLCSEARFIITSFPNAELAAVERVNHQLYAIRTIIHSLDDPYTSEEDIESMLDSLDDHIRQLDAFIDHPPPPPSTHLPRTYTGSAGRPAYTLDTERLCLLHDLGNSWTDIAKVYGVDPKTIYNHLRRAGVSSERKSFTDVSDEDLDEIVAHLSMDHPFIGSTIMMGHLESMGIHLPRKRIQASLKRVDAMGVLTRWRNVTKRRVYKVRGSNALWHQDGHEKLKFWGFWVHGCVDGHSRLIVYMECRSNKRSDTVQQCFLAGVEMLGWPSRVRGDFGTENNGIERVMVFHWGEGHRAYLRGRSTHNVCIERLWVDIQKDSLEAFRQIFLYLERNGLWSKEDPIHCLAIFLVFQPRIQASLNRAKHAWNHHQIRTAHNRTPVALYELSREQLRVQGVWTGDVGDDVTCVDGLYGVEGAENGGLAMPPVDPSDPNHSLNDDADIEAARAALGDFDFEEEDGNWGIDVYCKAVLLLQACNED</sequence>
<feature type="region of interest" description="Disordered" evidence="1">
    <location>
        <begin position="762"/>
        <end position="787"/>
    </location>
</feature>
<dbReference type="PANTHER" id="PTHR46791:SF5">
    <property type="entry name" value="CLR5 DOMAIN-CONTAINING PROTEIN-RELATED"/>
    <property type="match status" value="1"/>
</dbReference>
<feature type="compositionally biased region" description="Low complexity" evidence="1">
    <location>
        <begin position="772"/>
        <end position="787"/>
    </location>
</feature>
<evidence type="ECO:0000259" key="2">
    <source>
        <dbReference type="Pfam" id="PF24764"/>
    </source>
</evidence>
<evidence type="ECO:0000313" key="3">
    <source>
        <dbReference type="EMBL" id="AOC97497.1"/>
    </source>
</evidence>
<gene>
    <name evidence="3" type="primary">PDF1.2</name>
</gene>
<feature type="region of interest" description="Disordered" evidence="1">
    <location>
        <begin position="55"/>
        <end position="133"/>
    </location>
</feature>
<dbReference type="Pfam" id="PF24764">
    <property type="entry name" value="rva_4"/>
    <property type="match status" value="1"/>
</dbReference>
<protein>
    <submittedName>
        <fullName evidence="3">Ethylene-and jasmonate-responsive plant defensin</fullName>
    </submittedName>
</protein>
<name>A0A1B2U6Y5_FLAVE</name>
<proteinExistence type="predicted"/>
<feature type="domain" description="Integrase core" evidence="2">
    <location>
        <begin position="1079"/>
        <end position="1259"/>
    </location>
</feature>
<reference evidence="3" key="1">
    <citation type="submission" date="2016-04" db="EMBL/GenBank/DDBJ databases">
        <title>JA/SA signaling pathways identification and their response to exogenous signals in Flammulina velutipes.</title>
        <authorList>
            <person name="Li X."/>
            <person name="Xie B."/>
        </authorList>
    </citation>
    <scope>NUCLEOTIDE SEQUENCE</scope>
</reference>
<dbReference type="InterPro" id="IPR058913">
    <property type="entry name" value="Integrase_dom_put"/>
</dbReference>